<name>A0A5P8M301_9LACO</name>
<sequence>MLNYNYVLTIDKGRQNEMTTTQATVTQIGEQALGHADPIVVLFGEEATAEIAAIAVIQRFADPAQQRALTVAVGDTIQVGAAAYTITYVGRAAQNNLRSLGHVAFVFSDTAQGDRLQNGLYLHPIADAPRFPDFQAGTTISYTHHV</sequence>
<dbReference type="Pfam" id="PF03829">
    <property type="entry name" value="PTSIIA_gutA"/>
    <property type="match status" value="1"/>
</dbReference>
<dbReference type="Proteomes" id="UP000326779">
    <property type="component" value="Chromosome"/>
</dbReference>
<organism evidence="2 3">
    <name type="scientific">Schleiferilactobacillus harbinensis</name>
    <dbReference type="NCBI Taxonomy" id="304207"/>
    <lineage>
        <taxon>Bacteria</taxon>
        <taxon>Bacillati</taxon>
        <taxon>Bacillota</taxon>
        <taxon>Bacilli</taxon>
        <taxon>Lactobacillales</taxon>
        <taxon>Lactobacillaceae</taxon>
        <taxon>Schleiferilactobacillus</taxon>
    </lineage>
</organism>
<dbReference type="KEGG" id="lhb:D1010_05045"/>
<dbReference type="SUPFAM" id="SSF141530">
    <property type="entry name" value="PTSIIA/GutA-like"/>
    <property type="match status" value="1"/>
</dbReference>
<dbReference type="GO" id="GO:0009401">
    <property type="term" value="P:phosphoenolpyruvate-dependent sugar phosphotransferase system"/>
    <property type="evidence" value="ECO:0007669"/>
    <property type="project" value="InterPro"/>
</dbReference>
<dbReference type="PANTHER" id="PTHR40398">
    <property type="entry name" value="PTS SYSTEM GLUCITOL/SORBITOL-SPECIFIC EIIA COMPONENT"/>
    <property type="match status" value="1"/>
</dbReference>
<dbReference type="InterPro" id="IPR004716">
    <property type="entry name" value="PTS_IIA_glucitol/sorbitol-sp"/>
</dbReference>
<reference evidence="2 3" key="1">
    <citation type="submission" date="2019-10" db="EMBL/GenBank/DDBJ databases">
        <title>The completed genome of Lactobacillus harbinensis M1.</title>
        <authorList>
            <person name="Zheng Y."/>
        </authorList>
    </citation>
    <scope>NUCLEOTIDE SEQUENCE [LARGE SCALE GENOMIC DNA]</scope>
    <source>
        <strain evidence="2 3">M1</strain>
    </source>
</reference>
<dbReference type="EMBL" id="CP045143">
    <property type="protein sequence ID" value="QFR22859.1"/>
    <property type="molecule type" value="Genomic_DNA"/>
</dbReference>
<dbReference type="PANTHER" id="PTHR40398:SF1">
    <property type="entry name" value="PTS SYSTEM GLUCITOL_SORBITOL-SPECIFIC EIIA COMPONENT"/>
    <property type="match status" value="1"/>
</dbReference>
<proteinExistence type="predicted"/>
<accession>A0A5P8M301</accession>
<dbReference type="PROSITE" id="PS51097">
    <property type="entry name" value="PTS_EIIA_TYPE_5"/>
    <property type="match status" value="1"/>
</dbReference>
<dbReference type="Gene3D" id="2.40.33.40">
    <property type="entry name" value="Phosphotransferase system, glucitol/sorbitol-specific IIA component"/>
    <property type="match status" value="1"/>
</dbReference>
<evidence type="ECO:0000256" key="1">
    <source>
        <dbReference type="PROSITE-ProRule" id="PRU00420"/>
    </source>
</evidence>
<protein>
    <submittedName>
        <fullName evidence="2">PTS sorbitol transporter subunit IIA</fullName>
    </submittedName>
</protein>
<evidence type="ECO:0000313" key="3">
    <source>
        <dbReference type="Proteomes" id="UP000326779"/>
    </source>
</evidence>
<dbReference type="GO" id="GO:0008982">
    <property type="term" value="F:protein-N(PI)-phosphohistidine-sugar phosphotransferase activity"/>
    <property type="evidence" value="ECO:0007669"/>
    <property type="project" value="InterPro"/>
</dbReference>
<dbReference type="InterPro" id="IPR036665">
    <property type="entry name" value="PTS_IIA_glucitol/sorbitol_sf"/>
</dbReference>
<dbReference type="GO" id="GO:0005737">
    <property type="term" value="C:cytoplasm"/>
    <property type="evidence" value="ECO:0007669"/>
    <property type="project" value="InterPro"/>
</dbReference>
<dbReference type="GO" id="GO:0016301">
    <property type="term" value="F:kinase activity"/>
    <property type="evidence" value="ECO:0007669"/>
    <property type="project" value="TreeGrafter"/>
</dbReference>
<evidence type="ECO:0000313" key="2">
    <source>
        <dbReference type="EMBL" id="QFR22859.1"/>
    </source>
</evidence>
<comment type="caution">
    <text evidence="1">Lacks conserved residue(s) required for the propagation of feature annotation.</text>
</comment>
<gene>
    <name evidence="2" type="ORF">D1010_05045</name>
</gene>
<dbReference type="AlphaFoldDB" id="A0A5P8M301"/>